<dbReference type="EMBL" id="CP036528">
    <property type="protein sequence ID" value="QBK26719.1"/>
    <property type="molecule type" value="Genomic_DNA"/>
</dbReference>
<dbReference type="RefSeq" id="WP_208650402.1">
    <property type="nucleotide sequence ID" value="NZ_CP036528.1"/>
</dbReference>
<reference evidence="1 2" key="1">
    <citation type="submission" date="2019-02" db="EMBL/GenBank/DDBJ databases">
        <title>Ureibacillus thermophilus.</title>
        <authorList>
            <person name="Sunny J.S."/>
            <person name="Natarajan A."/>
            <person name="Saleena L.M."/>
        </authorList>
    </citation>
    <scope>NUCLEOTIDE SEQUENCE [LARGE SCALE GENOMIC DNA]</scope>
    <source>
        <strain evidence="1 2">LM102</strain>
    </source>
</reference>
<name>A0A4P6UTP3_9BACL</name>
<organism evidence="1 2">
    <name type="scientific">Ureibacillus thermophilus</name>
    <dbReference type="NCBI Taxonomy" id="367743"/>
    <lineage>
        <taxon>Bacteria</taxon>
        <taxon>Bacillati</taxon>
        <taxon>Bacillota</taxon>
        <taxon>Bacilli</taxon>
        <taxon>Bacillales</taxon>
        <taxon>Caryophanaceae</taxon>
        <taxon>Ureibacillus</taxon>
    </lineage>
</organism>
<gene>
    <name evidence="1" type="ORF">DKZ56_13200</name>
</gene>
<proteinExistence type="predicted"/>
<dbReference type="Proteomes" id="UP000291151">
    <property type="component" value="Chromosome"/>
</dbReference>
<dbReference type="KEGG" id="uth:DKZ56_13200"/>
<accession>A0A4P6UTP3</accession>
<protein>
    <submittedName>
        <fullName evidence="1">Uncharacterized protein</fullName>
    </submittedName>
</protein>
<sequence length="99" mass="11375">MAKVYVVTVFDAGEYKTEPWEVIENEFEAYDYAARLNREWAAKGDHSEATVSEHEFESKFEKALKEIEAITRGLGDFNPTYDKIHKIASEALGVNENER</sequence>
<evidence type="ECO:0000313" key="1">
    <source>
        <dbReference type="EMBL" id="QBK26719.1"/>
    </source>
</evidence>
<dbReference type="AlphaFoldDB" id="A0A4P6UTP3"/>
<evidence type="ECO:0000313" key="2">
    <source>
        <dbReference type="Proteomes" id="UP000291151"/>
    </source>
</evidence>
<keyword evidence="2" id="KW-1185">Reference proteome</keyword>